<dbReference type="SUPFAM" id="SSF54862">
    <property type="entry name" value="4Fe-4S ferredoxins"/>
    <property type="match status" value="1"/>
</dbReference>
<name>A0A3G2R9E0_9FIRM</name>
<gene>
    <name evidence="6" type="ORF">D2962_16905</name>
</gene>
<evidence type="ECO:0000256" key="3">
    <source>
        <dbReference type="ARBA" id="ARBA00023004"/>
    </source>
</evidence>
<feature type="domain" description="4Fe-4S ferredoxin-type" evidence="5">
    <location>
        <begin position="220"/>
        <end position="248"/>
    </location>
</feature>
<dbReference type="EMBL" id="CP033169">
    <property type="protein sequence ID" value="AYO32056.1"/>
    <property type="molecule type" value="Genomic_DNA"/>
</dbReference>
<dbReference type="InterPro" id="IPR007160">
    <property type="entry name" value="DUF362"/>
</dbReference>
<dbReference type="AlphaFoldDB" id="A0A3G2R9E0"/>
<dbReference type="KEGG" id="bacg:D2962_16905"/>
<dbReference type="InterPro" id="IPR050572">
    <property type="entry name" value="Fe-S_Ferredoxin"/>
</dbReference>
<evidence type="ECO:0000313" key="7">
    <source>
        <dbReference type="Proteomes" id="UP000280960"/>
    </source>
</evidence>
<keyword evidence="1" id="KW-0004">4Fe-4S</keyword>
<dbReference type="InterPro" id="IPR017900">
    <property type="entry name" value="4Fe4S_Fe_S_CS"/>
</dbReference>
<feature type="domain" description="4Fe-4S ferredoxin-type" evidence="5">
    <location>
        <begin position="190"/>
        <end position="219"/>
    </location>
</feature>
<keyword evidence="2" id="KW-0479">Metal-binding</keyword>
<reference evidence="6 7" key="1">
    <citation type="submission" date="2018-10" db="EMBL/GenBank/DDBJ databases">
        <authorList>
            <person name="Zhang X."/>
        </authorList>
    </citation>
    <scope>NUCLEOTIDE SEQUENCE [LARGE SCALE GENOMIC DNA]</scope>
    <source>
        <strain evidence="6 7">SK-G1</strain>
    </source>
</reference>
<dbReference type="GO" id="GO:0051539">
    <property type="term" value="F:4 iron, 4 sulfur cluster binding"/>
    <property type="evidence" value="ECO:0007669"/>
    <property type="project" value="UniProtKB-KW"/>
</dbReference>
<keyword evidence="3" id="KW-0408">Iron</keyword>
<dbReference type="Pfam" id="PF12838">
    <property type="entry name" value="Fer4_7"/>
    <property type="match status" value="1"/>
</dbReference>
<dbReference type="PANTHER" id="PTHR43687">
    <property type="entry name" value="ADENYLYLSULFATE REDUCTASE, BETA SUBUNIT"/>
    <property type="match status" value="1"/>
</dbReference>
<dbReference type="PANTHER" id="PTHR43687:SF1">
    <property type="entry name" value="FERREDOXIN III"/>
    <property type="match status" value="1"/>
</dbReference>
<dbReference type="GO" id="GO:0046872">
    <property type="term" value="F:metal ion binding"/>
    <property type="evidence" value="ECO:0007669"/>
    <property type="project" value="UniProtKB-KW"/>
</dbReference>
<protein>
    <submittedName>
        <fullName evidence="6">DUF362 domain-containing protein</fullName>
    </submittedName>
</protein>
<dbReference type="InterPro" id="IPR017896">
    <property type="entry name" value="4Fe4S_Fe-S-bd"/>
</dbReference>
<proteinExistence type="predicted"/>
<dbReference type="Pfam" id="PF04015">
    <property type="entry name" value="DUF362"/>
    <property type="match status" value="1"/>
</dbReference>
<dbReference type="RefSeq" id="WP_122015658.1">
    <property type="nucleotide sequence ID" value="NZ_CP033169.1"/>
</dbReference>
<dbReference type="PROSITE" id="PS00198">
    <property type="entry name" value="4FE4S_FER_1"/>
    <property type="match status" value="2"/>
</dbReference>
<keyword evidence="7" id="KW-1185">Reference proteome</keyword>
<evidence type="ECO:0000259" key="5">
    <source>
        <dbReference type="PROSITE" id="PS51379"/>
    </source>
</evidence>
<evidence type="ECO:0000256" key="4">
    <source>
        <dbReference type="ARBA" id="ARBA00023014"/>
    </source>
</evidence>
<dbReference type="Proteomes" id="UP000280960">
    <property type="component" value="Chromosome"/>
</dbReference>
<keyword evidence="4" id="KW-0411">Iron-sulfur</keyword>
<sequence length="383" mass="42039">MKSKIYFADARVKSYDYKYSFVAKFEQILQMIDFKAFIQKNDYVAIKTHLGSYGAHRIVRPIFLKKVVDRVKEAGGRPFVTDTVRIPGLEYLDVANMEGINHLSVGAPVILADGIFGRDQIKVKSGPILKEIGVASAIYYAPAMIVVSHCKGHIGAGYGGAIKNLGMGGISCKDHHGEAERGRIHFEQNKHLEWLEAKCIRCGQCVDVCPHGAIKLIDDSIVIDKSICVKCARCSRVCEQKALVVPITEEGFQKGLAESAYAVVSTFEKGRILYINFITEVQPECDCMPVADTPLVQDQGVMVSHDIVAIDQATIDMINGAEPLPQSKAADKNVKKGDNILKAVTGKDAQLHIDAAYELGMGNKEYELITITEKDIPEGEEGH</sequence>
<evidence type="ECO:0000256" key="2">
    <source>
        <dbReference type="ARBA" id="ARBA00022723"/>
    </source>
</evidence>
<dbReference type="Gene3D" id="3.30.70.20">
    <property type="match status" value="1"/>
</dbReference>
<dbReference type="PROSITE" id="PS51379">
    <property type="entry name" value="4FE4S_FER_2"/>
    <property type="match status" value="2"/>
</dbReference>
<organism evidence="6 7">
    <name type="scientific">Biomaibacter acetigenes</name>
    <dbReference type="NCBI Taxonomy" id="2316383"/>
    <lineage>
        <taxon>Bacteria</taxon>
        <taxon>Bacillati</taxon>
        <taxon>Bacillota</taxon>
        <taxon>Clostridia</taxon>
        <taxon>Thermosediminibacterales</taxon>
        <taxon>Tepidanaerobacteraceae</taxon>
        <taxon>Biomaibacter</taxon>
    </lineage>
</organism>
<evidence type="ECO:0000313" key="6">
    <source>
        <dbReference type="EMBL" id="AYO32056.1"/>
    </source>
</evidence>
<accession>A0A3G2R9E0</accession>
<evidence type="ECO:0000256" key="1">
    <source>
        <dbReference type="ARBA" id="ARBA00022485"/>
    </source>
</evidence>